<evidence type="ECO:0000313" key="1">
    <source>
        <dbReference type="EMBL" id="KAK1861145.1"/>
    </source>
</evidence>
<protein>
    <submittedName>
        <fullName evidence="1">Uncharacterized protein</fullName>
    </submittedName>
</protein>
<comment type="caution">
    <text evidence="1">The sequence shown here is derived from an EMBL/GenBank/DDBJ whole genome shotgun (WGS) entry which is preliminary data.</text>
</comment>
<dbReference type="EMBL" id="CM020618">
    <property type="protein sequence ID" value="KAK1861145.1"/>
    <property type="molecule type" value="Genomic_DNA"/>
</dbReference>
<name>A0ACC3BTE4_PYRYE</name>
<organism evidence="1 2">
    <name type="scientific">Pyropia yezoensis</name>
    <name type="common">Susabi-nori</name>
    <name type="synonym">Porphyra yezoensis</name>
    <dbReference type="NCBI Taxonomy" id="2788"/>
    <lineage>
        <taxon>Eukaryota</taxon>
        <taxon>Rhodophyta</taxon>
        <taxon>Bangiophyceae</taxon>
        <taxon>Bangiales</taxon>
        <taxon>Bangiaceae</taxon>
        <taxon>Pyropia</taxon>
    </lineage>
</organism>
<dbReference type="Proteomes" id="UP000798662">
    <property type="component" value="Chromosome 1"/>
</dbReference>
<gene>
    <name evidence="1" type="ORF">I4F81_003729</name>
</gene>
<proteinExistence type="predicted"/>
<evidence type="ECO:0000313" key="2">
    <source>
        <dbReference type="Proteomes" id="UP000798662"/>
    </source>
</evidence>
<accession>A0ACC3BTE4</accession>
<sequence>MQQARARRCSCLVSSDLCDARKSAKTQRFYSLLHVTVLTGARQPTFALHLNSAPRSTLYSARVPVSPHQQCSLQRQTSQRRGTADPEPCPTSAVQRHVEVRREDGHQSRNHHPGRRQLRLRRSASSDDDSHSERYTGHQHDDARHSHHQRRSRDGRRDHSDIEGHERGCEVGGATHGHEHAQEHAETCLDPRLALPDRSSHHSCHDRKQQKGRAPNKHQQAEKDAAPGC</sequence>
<reference evidence="1" key="1">
    <citation type="submission" date="2019-11" db="EMBL/GenBank/DDBJ databases">
        <title>Nori genome reveals adaptations in red seaweeds to the harsh intertidal environment.</title>
        <authorList>
            <person name="Wang D."/>
            <person name="Mao Y."/>
        </authorList>
    </citation>
    <scope>NUCLEOTIDE SEQUENCE</scope>
    <source>
        <tissue evidence="1">Gametophyte</tissue>
    </source>
</reference>
<keyword evidence="2" id="KW-1185">Reference proteome</keyword>